<protein>
    <submittedName>
        <fullName evidence="2">Uncharacterized protein</fullName>
    </submittedName>
</protein>
<dbReference type="AlphaFoldDB" id="A0A0N5ABH6"/>
<proteinExistence type="predicted"/>
<evidence type="ECO:0000313" key="2">
    <source>
        <dbReference type="WBParaSite" id="SMUV_0000150201-mRNA-1"/>
    </source>
</evidence>
<keyword evidence="1" id="KW-1185">Reference proteome</keyword>
<name>A0A0N5ABH6_9BILA</name>
<sequence>MGSVTEAEKCPMRLSNGAKLVCSPERWLLKSPAEKMLRRFYADLSMSECHGRWNKRNRESHPGANHR</sequence>
<organism evidence="1 2">
    <name type="scientific">Syphacia muris</name>
    <dbReference type="NCBI Taxonomy" id="451379"/>
    <lineage>
        <taxon>Eukaryota</taxon>
        <taxon>Metazoa</taxon>
        <taxon>Ecdysozoa</taxon>
        <taxon>Nematoda</taxon>
        <taxon>Chromadorea</taxon>
        <taxon>Rhabditida</taxon>
        <taxon>Spirurina</taxon>
        <taxon>Oxyuridomorpha</taxon>
        <taxon>Oxyuroidea</taxon>
        <taxon>Oxyuridae</taxon>
        <taxon>Syphacia</taxon>
    </lineage>
</organism>
<dbReference type="Proteomes" id="UP000046393">
    <property type="component" value="Unplaced"/>
</dbReference>
<accession>A0A0N5ABH6</accession>
<evidence type="ECO:0000313" key="1">
    <source>
        <dbReference type="Proteomes" id="UP000046393"/>
    </source>
</evidence>
<reference evidence="2" key="1">
    <citation type="submission" date="2017-02" db="UniProtKB">
        <authorList>
            <consortium name="WormBaseParasite"/>
        </authorList>
    </citation>
    <scope>IDENTIFICATION</scope>
</reference>
<dbReference type="WBParaSite" id="SMUV_0000150201-mRNA-1">
    <property type="protein sequence ID" value="SMUV_0000150201-mRNA-1"/>
    <property type="gene ID" value="SMUV_0000150201"/>
</dbReference>